<feature type="domain" description="Tn3 transposase DDE" evidence="1">
    <location>
        <begin position="4"/>
        <end position="61"/>
    </location>
</feature>
<dbReference type="STRING" id="249408.BOO71_0011014"/>
<organism evidence="2 3">
    <name type="scientific">Deinococcus marmoris</name>
    <dbReference type="NCBI Taxonomy" id="249408"/>
    <lineage>
        <taxon>Bacteria</taxon>
        <taxon>Thermotogati</taxon>
        <taxon>Deinococcota</taxon>
        <taxon>Deinococci</taxon>
        <taxon>Deinococcales</taxon>
        <taxon>Deinococcaceae</taxon>
        <taxon>Deinococcus</taxon>
    </lineage>
</organism>
<evidence type="ECO:0000313" key="2">
    <source>
        <dbReference type="EMBL" id="OLV16715.1"/>
    </source>
</evidence>
<comment type="caution">
    <text evidence="2">The sequence shown here is derived from an EMBL/GenBank/DDBJ whole genome shotgun (WGS) entry which is preliminary data.</text>
</comment>
<gene>
    <name evidence="2" type="ORF">BOO71_0011014</name>
</gene>
<dbReference type="GO" id="GO:0006313">
    <property type="term" value="P:DNA transposition"/>
    <property type="evidence" value="ECO:0007669"/>
    <property type="project" value="InterPro"/>
</dbReference>
<reference evidence="2 3" key="1">
    <citation type="submission" date="2017-01" db="EMBL/GenBank/DDBJ databases">
        <title>Genome Analysis of Deinococcus marmoris KOPRI26562.</title>
        <authorList>
            <person name="Kim J.H."/>
            <person name="Oh H.-M."/>
        </authorList>
    </citation>
    <scope>NUCLEOTIDE SEQUENCE [LARGE SCALE GENOMIC DNA]</scope>
    <source>
        <strain evidence="2 3">KOPRI26562</strain>
    </source>
</reference>
<dbReference type="Proteomes" id="UP000186607">
    <property type="component" value="Unassembled WGS sequence"/>
</dbReference>
<sequence>MSGLDRALAQFGRVEKTLFLLNSVGDEAFWQRILRQINRGEPWHGVGWAVFHKRKGELRQMLRTLIRGC</sequence>
<accession>A0A1U7NUY0</accession>
<proteinExistence type="predicted"/>
<dbReference type="GO" id="GO:0004803">
    <property type="term" value="F:transposase activity"/>
    <property type="evidence" value="ECO:0007669"/>
    <property type="project" value="InterPro"/>
</dbReference>
<dbReference type="InterPro" id="IPR002513">
    <property type="entry name" value="Tn3_Tnp_DDE_dom"/>
</dbReference>
<dbReference type="EMBL" id="MSTI01000133">
    <property type="protein sequence ID" value="OLV16715.1"/>
    <property type="molecule type" value="Genomic_DNA"/>
</dbReference>
<evidence type="ECO:0000313" key="3">
    <source>
        <dbReference type="Proteomes" id="UP000186607"/>
    </source>
</evidence>
<dbReference type="AlphaFoldDB" id="A0A1U7NUY0"/>
<keyword evidence="3" id="KW-1185">Reference proteome</keyword>
<evidence type="ECO:0000259" key="1">
    <source>
        <dbReference type="Pfam" id="PF01526"/>
    </source>
</evidence>
<name>A0A1U7NUY0_9DEIO</name>
<dbReference type="Pfam" id="PF01526">
    <property type="entry name" value="DDE_Tnp_Tn3"/>
    <property type="match status" value="1"/>
</dbReference>
<protein>
    <submittedName>
        <fullName evidence="2">Mobile element protein</fullName>
    </submittedName>
</protein>